<proteinExistence type="predicted"/>
<gene>
    <name evidence="1" type="ORF">SAMN05216261_2925</name>
</gene>
<protein>
    <submittedName>
        <fullName evidence="1">Uncharacterized protein</fullName>
    </submittedName>
</protein>
<name>A0A1M6GWJ9_9FLAO</name>
<dbReference type="STRING" id="1178825.SAMN05216261_2925"/>
<accession>A0A1M6GWJ9</accession>
<sequence>MIVCNFDKILLYYIDYQYNKKCLIYYKKYSCIINDSVVTLHGIIK</sequence>
<reference evidence="1 2" key="1">
    <citation type="submission" date="2016-11" db="EMBL/GenBank/DDBJ databases">
        <authorList>
            <person name="Jaros S."/>
            <person name="Januszkiewicz K."/>
            <person name="Wedrychowicz H."/>
        </authorList>
    </citation>
    <scope>NUCLEOTIDE SEQUENCE [LARGE SCALE GENOMIC DNA]</scope>
    <source>
        <strain evidence="1 2">CGMCC 1.12213</strain>
    </source>
</reference>
<dbReference type="Proteomes" id="UP000184396">
    <property type="component" value="Unassembled WGS sequence"/>
</dbReference>
<keyword evidence="2" id="KW-1185">Reference proteome</keyword>
<evidence type="ECO:0000313" key="2">
    <source>
        <dbReference type="Proteomes" id="UP000184396"/>
    </source>
</evidence>
<organism evidence="1 2">
    <name type="scientific">Algibacter luteus</name>
    <dbReference type="NCBI Taxonomy" id="1178825"/>
    <lineage>
        <taxon>Bacteria</taxon>
        <taxon>Pseudomonadati</taxon>
        <taxon>Bacteroidota</taxon>
        <taxon>Flavobacteriia</taxon>
        <taxon>Flavobacteriales</taxon>
        <taxon>Flavobacteriaceae</taxon>
        <taxon>Algibacter</taxon>
    </lineage>
</organism>
<evidence type="ECO:0000313" key="1">
    <source>
        <dbReference type="EMBL" id="SHJ14331.1"/>
    </source>
</evidence>
<dbReference type="AlphaFoldDB" id="A0A1M6GWJ9"/>
<dbReference type="EMBL" id="FQYK01000010">
    <property type="protein sequence ID" value="SHJ14331.1"/>
    <property type="molecule type" value="Genomic_DNA"/>
</dbReference>